<keyword evidence="2" id="KW-1185">Reference proteome</keyword>
<gene>
    <name evidence="1" type="ORF">V6624_19770</name>
</gene>
<proteinExistence type="predicted"/>
<organism evidence="1 2">
    <name type="scientific">Flavobacterium ginsenosidimutans</name>
    <dbReference type="NCBI Taxonomy" id="687844"/>
    <lineage>
        <taxon>Bacteria</taxon>
        <taxon>Pseudomonadati</taxon>
        <taxon>Bacteroidota</taxon>
        <taxon>Flavobacteriia</taxon>
        <taxon>Flavobacteriales</taxon>
        <taxon>Flavobacteriaceae</taxon>
        <taxon>Flavobacterium</taxon>
    </lineage>
</organism>
<accession>A0ABZ2Q4B6</accession>
<reference evidence="1 2" key="1">
    <citation type="submission" date="2024-02" db="EMBL/GenBank/DDBJ databases">
        <title>complete genome of Flavobacterium ginsenosidimutans Str. YTB16.</title>
        <authorList>
            <person name="Wang Q."/>
        </authorList>
    </citation>
    <scope>NUCLEOTIDE SEQUENCE [LARGE SCALE GENOMIC DNA]</scope>
    <source>
        <strain evidence="1 2">YTB16</strain>
    </source>
</reference>
<dbReference type="EMBL" id="CP147988">
    <property type="protein sequence ID" value="WXK49263.1"/>
    <property type="molecule type" value="Genomic_DNA"/>
</dbReference>
<evidence type="ECO:0000313" key="1">
    <source>
        <dbReference type="EMBL" id="WXK49263.1"/>
    </source>
</evidence>
<sequence length="145" mass="17676">MQKKQVLVYDNNGVFLKMFKRRFKEEFDFFEESLLFENEKKEFDHIVYAIHDRKELLNFLSQEKNEPNVLVCLFNVQFFRSVSFLEVANNFILIDESKTRNEILKELNAFFRKKLDHKTENKPFIASKISKTKLQEYYKAMYFLM</sequence>
<name>A0ABZ2Q4B6_9FLAO</name>
<evidence type="ECO:0000313" key="2">
    <source>
        <dbReference type="Proteomes" id="UP001447857"/>
    </source>
</evidence>
<dbReference type="Proteomes" id="UP001447857">
    <property type="component" value="Chromosome"/>
</dbReference>
<protein>
    <submittedName>
        <fullName evidence="1">Uncharacterized protein</fullName>
    </submittedName>
</protein>
<dbReference type="RefSeq" id="WP_111289549.1">
    <property type="nucleotide sequence ID" value="NZ_CP147988.1"/>
</dbReference>